<dbReference type="Proteomes" id="UP000028486">
    <property type="component" value="Plasmid pCIG1485E"/>
</dbReference>
<evidence type="ECO:0000313" key="2">
    <source>
        <dbReference type="Proteomes" id="UP000028486"/>
    </source>
</evidence>
<dbReference type="HOGENOM" id="CLU_063210_0_0_7"/>
<keyword evidence="1" id="KW-0614">Plasmid</keyword>
<geneLocation type="plasmid" evidence="1 2">
    <name>pCIG1485E</name>
</geneLocation>
<dbReference type="RefSeq" id="WP_041572713.1">
    <property type="nucleotide sequence ID" value="NZ_CP009044.1"/>
</dbReference>
<sequence>MNKMKKQKNYQPSLFDTLEKIEKSTSTIDELRVPIFAPVIMIAKNSGTYKEFIANKNVRKVKTKWGEVEIRNRLLTQIHKDLLDLIFSYAKETRRLENGKIVIYFSQSEIMRHYGDLGKNLKWFREKLSEIRDAVILYRDNKGNEFDFNIIANKAFDFEQDMFGIILDDAYVKFYENGLSIDYKNNVPELLKVGSPLLRSIIRFFFTHNSLNLNVDDVLHTIGFPMESTRTVQLAKKELKESQDILGQFFINYDVSKRIFYYKGHKSVSFLPSITKEDKEPSKERLS</sequence>
<dbReference type="EMBL" id="CP009044">
    <property type="protein sequence ID" value="AII15593.1"/>
    <property type="molecule type" value="Genomic_DNA"/>
</dbReference>
<gene>
    <name evidence="1" type="ORF">CIG1485E_a0068</name>
</gene>
<accession>A0A076FD61</accession>
<keyword evidence="2" id="KW-1185">Reference proteome</keyword>
<name>A0A076FD61_9BACT</name>
<dbReference type="AlphaFoldDB" id="A0A076FD61"/>
<proteinExistence type="predicted"/>
<reference evidence="1 2" key="1">
    <citation type="journal article" date="2014" name="Genome Announc.">
        <title>Complete Genome Sequence of Campylobacter iguaniorum Strain 1485ET, Isolated from a Bearded Dragon (Pogona vitticeps).</title>
        <authorList>
            <person name="Gilbert M.J."/>
            <person name="Miller W.G."/>
            <person name="Yee E."/>
            <person name="Kik M."/>
            <person name="Wagenaar J.A."/>
            <person name="Duim B."/>
        </authorList>
    </citation>
    <scope>NUCLEOTIDE SEQUENCE [LARGE SCALE GENOMIC DNA]</scope>
    <source>
        <strain evidence="1 2">1485E</strain>
        <plasmid evidence="1">pCIG1485E</plasmid>
    </source>
</reference>
<organism evidence="1 2">
    <name type="scientific">Campylobacter iguaniorum</name>
    <dbReference type="NCBI Taxonomy" id="1244531"/>
    <lineage>
        <taxon>Bacteria</taxon>
        <taxon>Pseudomonadati</taxon>
        <taxon>Campylobacterota</taxon>
        <taxon>Epsilonproteobacteria</taxon>
        <taxon>Campylobacterales</taxon>
        <taxon>Campylobacteraceae</taxon>
        <taxon>Campylobacter</taxon>
    </lineage>
</organism>
<protein>
    <submittedName>
        <fullName evidence="1">Uncharacterized protein</fullName>
    </submittedName>
</protein>
<dbReference type="OrthoDB" id="5362895at2"/>
<dbReference type="eggNOG" id="ENOG50319CE">
    <property type="taxonomic scope" value="Bacteria"/>
</dbReference>
<evidence type="ECO:0000313" key="1">
    <source>
        <dbReference type="EMBL" id="AII15593.1"/>
    </source>
</evidence>
<dbReference type="KEGG" id="caj:CIG1485E_a0068"/>